<keyword evidence="4 5" id="KW-0408">Iron</keyword>
<dbReference type="PROSITE" id="PS51471">
    <property type="entry name" value="FE2OG_OXY"/>
    <property type="match status" value="1"/>
</dbReference>
<feature type="domain" description="Fe2OG dioxygenase" evidence="6">
    <location>
        <begin position="201"/>
        <end position="302"/>
    </location>
</feature>
<evidence type="ECO:0000313" key="7">
    <source>
        <dbReference type="Proteomes" id="UP000813463"/>
    </source>
</evidence>
<reference evidence="7" key="1">
    <citation type="journal article" date="2021" name="Nat. Commun.">
        <title>Genomic analyses provide insights into spinach domestication and the genetic basis of agronomic traits.</title>
        <authorList>
            <person name="Cai X."/>
            <person name="Sun X."/>
            <person name="Xu C."/>
            <person name="Sun H."/>
            <person name="Wang X."/>
            <person name="Ge C."/>
            <person name="Zhang Z."/>
            <person name="Wang Q."/>
            <person name="Fei Z."/>
            <person name="Jiao C."/>
            <person name="Wang Q."/>
        </authorList>
    </citation>
    <scope>NUCLEOTIDE SEQUENCE [LARGE SCALE GENOMIC DNA]</scope>
    <source>
        <strain evidence="7">cv. Varoflay</strain>
    </source>
</reference>
<dbReference type="GeneID" id="110794410"/>
<dbReference type="Pfam" id="PF03171">
    <property type="entry name" value="2OG-FeII_Oxy"/>
    <property type="match status" value="1"/>
</dbReference>
<evidence type="ECO:0000256" key="3">
    <source>
        <dbReference type="ARBA" id="ARBA00023002"/>
    </source>
</evidence>
<proteinExistence type="inferred from homology"/>
<keyword evidence="2 5" id="KW-0479">Metal-binding</keyword>
<accession>A0A9R0IT81</accession>
<dbReference type="GO" id="GO:0046872">
    <property type="term" value="F:metal ion binding"/>
    <property type="evidence" value="ECO:0007669"/>
    <property type="project" value="UniProtKB-KW"/>
</dbReference>
<protein>
    <submittedName>
        <fullName evidence="8">Protein DMR6-LIKE OXYGENASE 2</fullName>
    </submittedName>
</protein>
<dbReference type="PRINTS" id="PR00682">
    <property type="entry name" value="IPNSYNTHASE"/>
</dbReference>
<dbReference type="SUPFAM" id="SSF51197">
    <property type="entry name" value="Clavaminate synthase-like"/>
    <property type="match status" value="1"/>
</dbReference>
<dbReference type="InterPro" id="IPR044861">
    <property type="entry name" value="IPNS-like_FE2OG_OXY"/>
</dbReference>
<evidence type="ECO:0000256" key="4">
    <source>
        <dbReference type="ARBA" id="ARBA00023004"/>
    </source>
</evidence>
<reference evidence="8" key="2">
    <citation type="submission" date="2025-08" db="UniProtKB">
        <authorList>
            <consortium name="RefSeq"/>
        </authorList>
    </citation>
    <scope>IDENTIFICATION</scope>
    <source>
        <tissue evidence="8">Leaf</tissue>
    </source>
</reference>
<dbReference type="KEGG" id="soe:110794410"/>
<dbReference type="InterPro" id="IPR005123">
    <property type="entry name" value="Oxoglu/Fe-dep_dioxygenase_dom"/>
</dbReference>
<dbReference type="PANTHER" id="PTHR10209">
    <property type="entry name" value="OXIDOREDUCTASE, 2OG-FE II OXYGENASE FAMILY PROTEIN"/>
    <property type="match status" value="1"/>
</dbReference>
<organism evidence="7 8">
    <name type="scientific">Spinacia oleracea</name>
    <name type="common">Spinach</name>
    <dbReference type="NCBI Taxonomy" id="3562"/>
    <lineage>
        <taxon>Eukaryota</taxon>
        <taxon>Viridiplantae</taxon>
        <taxon>Streptophyta</taxon>
        <taxon>Embryophyta</taxon>
        <taxon>Tracheophyta</taxon>
        <taxon>Spermatophyta</taxon>
        <taxon>Magnoliopsida</taxon>
        <taxon>eudicotyledons</taxon>
        <taxon>Gunneridae</taxon>
        <taxon>Pentapetalae</taxon>
        <taxon>Caryophyllales</taxon>
        <taxon>Chenopodiaceae</taxon>
        <taxon>Chenopodioideae</taxon>
        <taxon>Anserineae</taxon>
        <taxon>Spinacia</taxon>
    </lineage>
</organism>
<evidence type="ECO:0000256" key="5">
    <source>
        <dbReference type="RuleBase" id="RU003682"/>
    </source>
</evidence>
<dbReference type="FunFam" id="2.60.120.330:FF:000012">
    <property type="entry name" value="Gibberellin 20 oxidase 1"/>
    <property type="match status" value="1"/>
</dbReference>
<evidence type="ECO:0000256" key="1">
    <source>
        <dbReference type="ARBA" id="ARBA00008056"/>
    </source>
</evidence>
<dbReference type="Gene3D" id="2.60.120.330">
    <property type="entry name" value="B-lactam Antibiotic, Isopenicillin N Synthase, Chain"/>
    <property type="match status" value="1"/>
</dbReference>
<dbReference type="AlphaFoldDB" id="A0A9R0IT81"/>
<dbReference type="OrthoDB" id="288590at2759"/>
<dbReference type="PANTHER" id="PTHR10209:SF744">
    <property type="entry name" value="PROTEIN DMR6-LIKE OXYGENASE 2-LIKE"/>
    <property type="match status" value="1"/>
</dbReference>
<gene>
    <name evidence="8" type="primary">LOC110794410</name>
</gene>
<dbReference type="InterPro" id="IPR027443">
    <property type="entry name" value="IPNS-like_sf"/>
</dbReference>
<evidence type="ECO:0000259" key="6">
    <source>
        <dbReference type="PROSITE" id="PS51471"/>
    </source>
</evidence>
<dbReference type="GO" id="GO:0051213">
    <property type="term" value="F:dioxygenase activity"/>
    <property type="evidence" value="ECO:0007669"/>
    <property type="project" value="UniProtKB-ARBA"/>
</dbReference>
<dbReference type="Proteomes" id="UP000813463">
    <property type="component" value="Chromosome 4"/>
</dbReference>
<name>A0A9R0IT81_SPIOL</name>
<dbReference type="Pfam" id="PF14226">
    <property type="entry name" value="DIOX_N"/>
    <property type="match status" value="1"/>
</dbReference>
<evidence type="ECO:0000313" key="8">
    <source>
        <dbReference type="RefSeq" id="XP_021855082.1"/>
    </source>
</evidence>
<dbReference type="InterPro" id="IPR026992">
    <property type="entry name" value="DIOX_N"/>
</dbReference>
<sequence length="356" mass="40835">MGEIDPAFIQPIEHRPKPIITEAEGIPIIDLSSITSNDHFCNKTDHGNINDTANLVAQIGNACEKWGFFQVINHGVPLEKLEKIELTARKFFALPQEEKRKVGRDEANPMGYNDSEHTRNVKDWKQVFDFTAKDPSFIPVDPDDLQPKELINCWPQSLPEFREEGQEYAREVEKLAFKLLKLIALSLGLTADRLNCYFKEHASFVRLNYYPSCPSPQLVLGVTRHKDAGALTILAQDDVGGLQVRRKSDGEWVSVTPNPGAFTVNVGDIIQVWSNEKYESVEHRVMVNSDKERLSIPFFFYPAHYVMVKPLEEMIDDQNPPKYTEYNWGLYFATKRKSNFKKLHVENLQISHFKIV</sequence>
<keyword evidence="7" id="KW-1185">Reference proteome</keyword>
<evidence type="ECO:0000256" key="2">
    <source>
        <dbReference type="ARBA" id="ARBA00022723"/>
    </source>
</evidence>
<comment type="similarity">
    <text evidence="1 5">Belongs to the iron/ascorbate-dependent oxidoreductase family.</text>
</comment>
<keyword evidence="3 5" id="KW-0560">Oxidoreductase</keyword>
<dbReference type="RefSeq" id="XP_021855082.1">
    <property type="nucleotide sequence ID" value="XM_021999390.2"/>
</dbReference>